<sequence length="232" mass="26146">MTEKIKRDNYQDVIERTLLYVFKNGKLPSYASINGKKILKKDIQDALTRSNNYFKKNGKCAGNVNMVLQDSTPVSTNPIKTELLKTIEKAVNGTFKTATQFYNLVKANEKYDHYSNDIYPQGKALTRLINNQGLNCADFAQIGHASIFELNKVYRTKYQVDYVHVACKSSSGQYNIGHIVLRVKGEEFKDWTVFDVAEAASGGLPIGRTMCSLGYKVLSYNDPWLLSDDGKT</sequence>
<dbReference type="EMBL" id="LMVM01000002">
    <property type="protein sequence ID" value="PAV05772.1"/>
    <property type="molecule type" value="Genomic_DNA"/>
</dbReference>
<organism evidence="1 2">
    <name type="scientific">Methanobacterium bryantii</name>
    <dbReference type="NCBI Taxonomy" id="2161"/>
    <lineage>
        <taxon>Archaea</taxon>
        <taxon>Methanobacteriati</taxon>
        <taxon>Methanobacteriota</taxon>
        <taxon>Methanomada group</taxon>
        <taxon>Methanobacteria</taxon>
        <taxon>Methanobacteriales</taxon>
        <taxon>Methanobacteriaceae</taxon>
        <taxon>Methanobacterium</taxon>
    </lineage>
</organism>
<name>A0A2A2H8N6_METBR</name>
<dbReference type="Proteomes" id="UP000217784">
    <property type="component" value="Unassembled WGS sequence"/>
</dbReference>
<dbReference type="InterPro" id="IPR022119">
    <property type="entry name" value="Peptidase_C71"/>
</dbReference>
<dbReference type="RefSeq" id="WP_069583118.1">
    <property type="nucleotide sequence ID" value="NZ_LMVM01000002.1"/>
</dbReference>
<dbReference type="OrthoDB" id="374196at2157"/>
<dbReference type="AlphaFoldDB" id="A0A2A2H8N6"/>
<comment type="caution">
    <text evidence="1">The sequence shown here is derived from an EMBL/GenBank/DDBJ whole genome shotgun (WGS) entry which is preliminary data.</text>
</comment>
<keyword evidence="2" id="KW-1185">Reference proteome</keyword>
<evidence type="ECO:0000313" key="2">
    <source>
        <dbReference type="Proteomes" id="UP000217784"/>
    </source>
</evidence>
<reference evidence="1 2" key="1">
    <citation type="journal article" date="2017" name="BMC Genomics">
        <title>Genomic analysis of methanogenic archaea reveals a shift towards energy conservation.</title>
        <authorList>
            <person name="Gilmore S.P."/>
            <person name="Henske J.K."/>
            <person name="Sexton J.A."/>
            <person name="Solomon K.V."/>
            <person name="Seppala S."/>
            <person name="Yoo J.I."/>
            <person name="Huyett L.M."/>
            <person name="Pressman A."/>
            <person name="Cogan J.Z."/>
            <person name="Kivenson V."/>
            <person name="Peng X."/>
            <person name="Tan Y."/>
            <person name="Valentine D.L."/>
            <person name="O'Malley M.A."/>
        </authorList>
    </citation>
    <scope>NUCLEOTIDE SEQUENCE [LARGE SCALE GENOMIC DNA]</scope>
    <source>
        <strain evidence="1 2">M.o.H.</strain>
    </source>
</reference>
<gene>
    <name evidence="1" type="ORF">ASJ80_08545</name>
</gene>
<proteinExistence type="predicted"/>
<dbReference type="Pfam" id="PF12386">
    <property type="entry name" value="Peptidase_C71"/>
    <property type="match status" value="1"/>
</dbReference>
<protein>
    <submittedName>
        <fullName evidence="1">Uncharacterized protein</fullName>
    </submittedName>
</protein>
<accession>A0A2A2H8N6</accession>
<evidence type="ECO:0000313" key="1">
    <source>
        <dbReference type="EMBL" id="PAV05772.1"/>
    </source>
</evidence>